<accession>A0ABR4AE09</accession>
<comment type="caution">
    <text evidence="4">The sequence shown here is derived from an EMBL/GenBank/DDBJ whole genome shotgun (WGS) entry which is preliminary data.</text>
</comment>
<dbReference type="Proteomes" id="UP001590951">
    <property type="component" value="Unassembled WGS sequence"/>
</dbReference>
<dbReference type="SMART" id="SM00822">
    <property type="entry name" value="PKS_KR"/>
    <property type="match status" value="1"/>
</dbReference>
<dbReference type="Pfam" id="PF08659">
    <property type="entry name" value="KR"/>
    <property type="match status" value="1"/>
</dbReference>
<reference evidence="4 5" key="1">
    <citation type="submission" date="2024-09" db="EMBL/GenBank/DDBJ databases">
        <title>Rethinking Asexuality: The Enigmatic Case of Functional Sexual Genes in Lepraria (Stereocaulaceae).</title>
        <authorList>
            <person name="Doellman M."/>
            <person name="Sun Y."/>
            <person name="Barcenas-Pena A."/>
            <person name="Lumbsch H.T."/>
            <person name="Grewe F."/>
        </authorList>
    </citation>
    <scope>NUCLEOTIDE SEQUENCE [LARGE SCALE GENOMIC DNA]</scope>
    <source>
        <strain evidence="4 5">Grewe 0041</strain>
    </source>
</reference>
<dbReference type="CDD" id="cd05195">
    <property type="entry name" value="enoyl_red"/>
    <property type="match status" value="1"/>
</dbReference>
<evidence type="ECO:0008006" key="6">
    <source>
        <dbReference type="Google" id="ProtNLM"/>
    </source>
</evidence>
<keyword evidence="1" id="KW-0511">Multifunctional enzyme</keyword>
<evidence type="ECO:0000256" key="1">
    <source>
        <dbReference type="ARBA" id="ARBA00023268"/>
    </source>
</evidence>
<dbReference type="Pfam" id="PF13602">
    <property type="entry name" value="ADH_zinc_N_2"/>
    <property type="match status" value="1"/>
</dbReference>
<feature type="domain" description="Ketoreductase" evidence="2">
    <location>
        <begin position="145"/>
        <end position="325"/>
    </location>
</feature>
<sequence>MTDGKGLNVILNSSSGEALHDSWDCIAPFGTFIELGKSDIYRRTHISMEPFDRNVSFASIDLVMVAENQPTVLYRVLTRVFSLFESGVLKAVEPITIMDLKDIEGAFRQIQARKHSGKLVLEARHDTFVKTLPASPTPLRLEGNVTYVIAGGLGDLGLSICRLMVLHGSKNIILLSRRKLDAERHRLLETEIGALGARVRPIMCDITDAKQVEDVAALCRDSMPPVKGIIQAAMVLKDGILDRMSASDFKVAVEPKAAGTIYLTKAFEGPSLEFFISLSSIACVLGSKSQANYAAGNAFMDALAQSRDHYGAHHLSINLGFVDGSDQIASRIERRQAILREGGIPIKLDQLLGLLKYLLSAQARKDRYRQIVVGFDRDSVAYQSAQKFESPMFYHLAYTLTEGGVEARTEPIKTVHEAVQAAADLEEVSEIFAAAIAK</sequence>
<evidence type="ECO:0000313" key="4">
    <source>
        <dbReference type="EMBL" id="KAL2044069.1"/>
    </source>
</evidence>
<dbReference type="SUPFAM" id="SSF51735">
    <property type="entry name" value="NAD(P)-binding Rossmann-fold domains"/>
    <property type="match status" value="2"/>
</dbReference>
<name>A0ABR4AE09_9LECA</name>
<dbReference type="Gene3D" id="3.40.50.720">
    <property type="entry name" value="NAD(P)-binding Rossmann-like Domain"/>
    <property type="match status" value="1"/>
</dbReference>
<dbReference type="EMBL" id="JBHFEH010000226">
    <property type="protein sequence ID" value="KAL2044069.1"/>
    <property type="molecule type" value="Genomic_DNA"/>
</dbReference>
<dbReference type="InterPro" id="IPR057326">
    <property type="entry name" value="KR_dom"/>
</dbReference>
<dbReference type="Gene3D" id="3.90.180.10">
    <property type="entry name" value="Medium-chain alcohol dehydrogenases, catalytic domain"/>
    <property type="match status" value="1"/>
</dbReference>
<dbReference type="InterPro" id="IPR013968">
    <property type="entry name" value="PKS_KR"/>
</dbReference>
<dbReference type="PANTHER" id="PTHR43775:SF22">
    <property type="entry name" value="SYNTHASE, PUTATIVE (JCVI)-RELATED"/>
    <property type="match status" value="1"/>
</dbReference>
<gene>
    <name evidence="4" type="ORF">ABVK25_012499</name>
</gene>
<dbReference type="InterPro" id="IPR036291">
    <property type="entry name" value="NAD(P)-bd_dom_sf"/>
</dbReference>
<organism evidence="4 5">
    <name type="scientific">Lepraria finkii</name>
    <dbReference type="NCBI Taxonomy" id="1340010"/>
    <lineage>
        <taxon>Eukaryota</taxon>
        <taxon>Fungi</taxon>
        <taxon>Dikarya</taxon>
        <taxon>Ascomycota</taxon>
        <taxon>Pezizomycotina</taxon>
        <taxon>Lecanoromycetes</taxon>
        <taxon>OSLEUM clade</taxon>
        <taxon>Lecanoromycetidae</taxon>
        <taxon>Lecanorales</taxon>
        <taxon>Lecanorineae</taxon>
        <taxon>Stereocaulaceae</taxon>
        <taxon>Lepraria</taxon>
    </lineage>
</organism>
<evidence type="ECO:0000259" key="3">
    <source>
        <dbReference type="SMART" id="SM00829"/>
    </source>
</evidence>
<keyword evidence="5" id="KW-1185">Reference proteome</keyword>
<dbReference type="SMART" id="SM00829">
    <property type="entry name" value="PKS_ER"/>
    <property type="match status" value="1"/>
</dbReference>
<evidence type="ECO:0000313" key="5">
    <source>
        <dbReference type="Proteomes" id="UP001590951"/>
    </source>
</evidence>
<proteinExistence type="predicted"/>
<dbReference type="PANTHER" id="PTHR43775">
    <property type="entry name" value="FATTY ACID SYNTHASE"/>
    <property type="match status" value="1"/>
</dbReference>
<dbReference type="InterPro" id="IPR050091">
    <property type="entry name" value="PKS_NRPS_Biosynth_Enz"/>
</dbReference>
<evidence type="ECO:0000259" key="2">
    <source>
        <dbReference type="SMART" id="SM00822"/>
    </source>
</evidence>
<feature type="domain" description="Enoyl reductase (ER)" evidence="3">
    <location>
        <begin position="1"/>
        <end position="121"/>
    </location>
</feature>
<protein>
    <recommendedName>
        <fullName evidence="6">Ketoreductase (KR) domain-containing protein</fullName>
    </recommendedName>
</protein>
<dbReference type="InterPro" id="IPR020843">
    <property type="entry name" value="ER"/>
</dbReference>